<evidence type="ECO:0000259" key="3">
    <source>
        <dbReference type="Pfam" id="PF01248"/>
    </source>
</evidence>
<accession>A0AAW0PHY3</accession>
<dbReference type="Gene3D" id="3.30.1330.30">
    <property type="match status" value="2"/>
</dbReference>
<name>A0AAW0PHY3_9GOBI</name>
<dbReference type="Proteomes" id="UP001460270">
    <property type="component" value="Unassembled WGS sequence"/>
</dbReference>
<dbReference type="GO" id="GO:1990904">
    <property type="term" value="C:ribonucleoprotein complex"/>
    <property type="evidence" value="ECO:0007669"/>
    <property type="project" value="UniProtKB-KW"/>
</dbReference>
<keyword evidence="2" id="KW-0687">Ribonucleoprotein</keyword>
<proteinExistence type="inferred from homology"/>
<dbReference type="Pfam" id="PF01248">
    <property type="entry name" value="Ribosomal_L7Ae"/>
    <property type="match status" value="1"/>
</dbReference>
<dbReference type="EMBL" id="JBBPFD010000005">
    <property type="protein sequence ID" value="KAK7925062.1"/>
    <property type="molecule type" value="Genomic_DNA"/>
</dbReference>
<dbReference type="InterPro" id="IPR029064">
    <property type="entry name" value="Ribosomal_eL30-like_sf"/>
</dbReference>
<reference evidence="5" key="1">
    <citation type="submission" date="2024-04" db="EMBL/GenBank/DDBJ databases">
        <title>Salinicola lusitanus LLJ914,a marine bacterium isolated from the Okinawa Trough.</title>
        <authorList>
            <person name="Li J."/>
        </authorList>
    </citation>
    <scope>NUCLEOTIDE SEQUENCE [LARGE SCALE GENOMIC DNA]</scope>
</reference>
<dbReference type="SUPFAM" id="SSF55315">
    <property type="entry name" value="L30e-like"/>
    <property type="match status" value="2"/>
</dbReference>
<comment type="similarity">
    <text evidence="1">Belongs to the eukaryotic ribosomal protein eL8 family.</text>
</comment>
<sequence length="144" mass="16162">MQENEREGANEATKTLNRGITEFIMRAADAESVEMIHHLPLSCEYKNVPYVFVRSKLVGCLVLSLLPQMQENEREGANEATKTLNRGITEFIMRAADAESVEMIHHLPYRASTRTFHTCLCVPSLWGVSSCHCYLSDLYGGLPA</sequence>
<evidence type="ECO:0000313" key="4">
    <source>
        <dbReference type="EMBL" id="KAK7925062.1"/>
    </source>
</evidence>
<organism evidence="4 5">
    <name type="scientific">Mugilogobius chulae</name>
    <name type="common">yellowstripe goby</name>
    <dbReference type="NCBI Taxonomy" id="88201"/>
    <lineage>
        <taxon>Eukaryota</taxon>
        <taxon>Metazoa</taxon>
        <taxon>Chordata</taxon>
        <taxon>Craniata</taxon>
        <taxon>Vertebrata</taxon>
        <taxon>Euteleostomi</taxon>
        <taxon>Actinopterygii</taxon>
        <taxon>Neopterygii</taxon>
        <taxon>Teleostei</taxon>
        <taxon>Neoteleostei</taxon>
        <taxon>Acanthomorphata</taxon>
        <taxon>Gobiaria</taxon>
        <taxon>Gobiiformes</taxon>
        <taxon>Gobioidei</taxon>
        <taxon>Gobiidae</taxon>
        <taxon>Gobionellinae</taxon>
        <taxon>Mugilogobius</taxon>
    </lineage>
</organism>
<keyword evidence="5" id="KW-1185">Reference proteome</keyword>
<gene>
    <name evidence="4" type="ORF">WMY93_007372</name>
</gene>
<evidence type="ECO:0000313" key="5">
    <source>
        <dbReference type="Proteomes" id="UP001460270"/>
    </source>
</evidence>
<dbReference type="PRINTS" id="PR00881">
    <property type="entry name" value="L7ARS6FAMILY"/>
</dbReference>
<protein>
    <recommendedName>
        <fullName evidence="3">Ribosomal protein eL8/eL30/eS12/Gadd45 domain-containing protein</fullName>
    </recommendedName>
</protein>
<dbReference type="AlphaFoldDB" id="A0AAW0PHY3"/>
<dbReference type="InterPro" id="IPR004038">
    <property type="entry name" value="Ribosomal_eL8/eL30/eS12/Gad45"/>
</dbReference>
<dbReference type="InterPro" id="IPR050257">
    <property type="entry name" value="eL8/uL1-like"/>
</dbReference>
<evidence type="ECO:0000256" key="1">
    <source>
        <dbReference type="ARBA" id="ARBA00007337"/>
    </source>
</evidence>
<evidence type="ECO:0000256" key="2">
    <source>
        <dbReference type="ARBA" id="ARBA00023274"/>
    </source>
</evidence>
<dbReference type="InterPro" id="IPR018492">
    <property type="entry name" value="Ribosomal_eL8/Nhp2"/>
</dbReference>
<comment type="caution">
    <text evidence="4">The sequence shown here is derived from an EMBL/GenBank/DDBJ whole genome shotgun (WGS) entry which is preliminary data.</text>
</comment>
<dbReference type="PANTHER" id="PTHR23105">
    <property type="entry name" value="RIBOSOMAL PROTEIN L7AE FAMILY MEMBER"/>
    <property type="match status" value="1"/>
</dbReference>
<feature type="domain" description="Ribosomal protein eL8/eL30/eS12/Gadd45" evidence="3">
    <location>
        <begin position="7"/>
        <end position="57"/>
    </location>
</feature>
<dbReference type="GO" id="GO:0003723">
    <property type="term" value="F:RNA binding"/>
    <property type="evidence" value="ECO:0007669"/>
    <property type="project" value="InterPro"/>
</dbReference>